<accession>A0ABV7D3N1</accession>
<name>A0ABV7D3N1_9PROT</name>
<protein>
    <submittedName>
        <fullName evidence="3">MotE family protein</fullName>
    </submittedName>
</protein>
<dbReference type="SUPFAM" id="SSF158791">
    <property type="entry name" value="MgtE N-terminal domain-like"/>
    <property type="match status" value="1"/>
</dbReference>
<dbReference type="InterPro" id="IPR006668">
    <property type="entry name" value="Mg_transptr_MgtE_intracell_dom"/>
</dbReference>
<comment type="caution">
    <text evidence="3">The sequence shown here is derived from an EMBL/GenBank/DDBJ whole genome shotgun (WGS) entry which is preliminary data.</text>
</comment>
<dbReference type="Pfam" id="PF03448">
    <property type="entry name" value="MgtE_N"/>
    <property type="match status" value="1"/>
</dbReference>
<gene>
    <name evidence="3" type="ORF">ACFOKA_04820</name>
</gene>
<dbReference type="EMBL" id="JBHRSL010000002">
    <property type="protein sequence ID" value="MFC3051222.1"/>
    <property type="molecule type" value="Genomic_DNA"/>
</dbReference>
<reference evidence="4" key="1">
    <citation type="journal article" date="2019" name="Int. J. Syst. Evol. Microbiol.">
        <title>The Global Catalogue of Microorganisms (GCM) 10K type strain sequencing project: providing services to taxonomists for standard genome sequencing and annotation.</title>
        <authorList>
            <consortium name="The Broad Institute Genomics Platform"/>
            <consortium name="The Broad Institute Genome Sequencing Center for Infectious Disease"/>
            <person name="Wu L."/>
            <person name="Ma J."/>
        </authorList>
    </citation>
    <scope>NUCLEOTIDE SEQUENCE [LARGE SCALE GENOMIC DNA]</scope>
    <source>
        <strain evidence="4">KCTC 62164</strain>
    </source>
</reference>
<proteinExistence type="predicted"/>
<evidence type="ECO:0000313" key="4">
    <source>
        <dbReference type="Proteomes" id="UP001595444"/>
    </source>
</evidence>
<dbReference type="RefSeq" id="WP_194211806.1">
    <property type="nucleotide sequence ID" value="NZ_CP061205.1"/>
</dbReference>
<keyword evidence="1" id="KW-0175">Coiled coil</keyword>
<evidence type="ECO:0000313" key="3">
    <source>
        <dbReference type="EMBL" id="MFC3051222.1"/>
    </source>
</evidence>
<evidence type="ECO:0000256" key="1">
    <source>
        <dbReference type="SAM" id="Coils"/>
    </source>
</evidence>
<sequence length="221" mass="24912">MRNTIISRIRLFPMLIMVALVSLSLRAVDIYTGLNFLEIPVIAEENAAEAATKAEEKTETAHADVGGEAARAPIIVGLPDNEEMEIITQLRQRRVELEQRSNQLELQEQLLSSTEKRIDDKIVQLQALEQQIKGHLRLYEERENEQLQSIVKVYETMKPKEAAPRFEVLSLQTQLDLVTRMKPNKVAALMEKMSPNRASALTTELATRAQPPGISELQGDN</sequence>
<dbReference type="Proteomes" id="UP001595444">
    <property type="component" value="Unassembled WGS sequence"/>
</dbReference>
<evidence type="ECO:0000259" key="2">
    <source>
        <dbReference type="Pfam" id="PF03448"/>
    </source>
</evidence>
<dbReference type="Gene3D" id="6.10.280.220">
    <property type="match status" value="1"/>
</dbReference>
<feature type="domain" description="Magnesium transporter MgtE intracellular" evidence="2">
    <location>
        <begin position="148"/>
        <end position="206"/>
    </location>
</feature>
<organism evidence="3 4">
    <name type="scientific">Kordiimonas pumila</name>
    <dbReference type="NCBI Taxonomy" id="2161677"/>
    <lineage>
        <taxon>Bacteria</taxon>
        <taxon>Pseudomonadati</taxon>
        <taxon>Pseudomonadota</taxon>
        <taxon>Alphaproteobacteria</taxon>
        <taxon>Kordiimonadales</taxon>
        <taxon>Kordiimonadaceae</taxon>
        <taxon>Kordiimonas</taxon>
    </lineage>
</organism>
<feature type="coiled-coil region" evidence="1">
    <location>
        <begin position="87"/>
        <end position="145"/>
    </location>
</feature>
<keyword evidence="4" id="KW-1185">Reference proteome</keyword>